<dbReference type="EMBL" id="KZ857473">
    <property type="protein sequence ID" value="RDX42938.1"/>
    <property type="molecule type" value="Genomic_DNA"/>
</dbReference>
<feature type="region of interest" description="Disordered" evidence="1">
    <location>
        <begin position="199"/>
        <end position="223"/>
    </location>
</feature>
<dbReference type="AlphaFoldDB" id="A0A371CRM9"/>
<accession>A0A371CRM9</accession>
<gene>
    <name evidence="2" type="ORF">OH76DRAFT_1488227</name>
</gene>
<dbReference type="OrthoDB" id="3266220at2759"/>
<evidence type="ECO:0000313" key="2">
    <source>
        <dbReference type="EMBL" id="RDX42938.1"/>
    </source>
</evidence>
<evidence type="ECO:0000313" key="3">
    <source>
        <dbReference type="Proteomes" id="UP000256964"/>
    </source>
</evidence>
<protein>
    <submittedName>
        <fullName evidence="2">Uncharacterized protein</fullName>
    </submittedName>
</protein>
<organism evidence="2 3">
    <name type="scientific">Lentinus brumalis</name>
    <dbReference type="NCBI Taxonomy" id="2498619"/>
    <lineage>
        <taxon>Eukaryota</taxon>
        <taxon>Fungi</taxon>
        <taxon>Dikarya</taxon>
        <taxon>Basidiomycota</taxon>
        <taxon>Agaricomycotina</taxon>
        <taxon>Agaricomycetes</taxon>
        <taxon>Polyporales</taxon>
        <taxon>Polyporaceae</taxon>
        <taxon>Lentinus</taxon>
    </lineage>
</organism>
<keyword evidence="3" id="KW-1185">Reference proteome</keyword>
<dbReference type="Proteomes" id="UP000256964">
    <property type="component" value="Unassembled WGS sequence"/>
</dbReference>
<proteinExistence type="predicted"/>
<sequence length="223" mass="24581">MDVTTVCVVRCILRRARSSTPEQVQGTGPSGLRHAIAAPVDPNLTLRFIRSTTLAFTIMFAKTASSIDKDQPRHASLRSKVSAALKPKRNSQFPAIAPSGFQSECSTLVDFAVEDILIKEDDELDFETEEYMLDAENSAWSTGKYSVSSYSKKQKRGASQRVLVALPETEVLGVENSAWVTGKSGVSPVTTKTRSRFFPSKRPAQVTSGMEPEYLDPEDRAWM</sequence>
<evidence type="ECO:0000256" key="1">
    <source>
        <dbReference type="SAM" id="MobiDB-lite"/>
    </source>
</evidence>
<name>A0A371CRM9_9APHY</name>
<reference evidence="2 3" key="1">
    <citation type="journal article" date="2018" name="Biotechnol. Biofuels">
        <title>Integrative visual omics of the white-rot fungus Polyporus brumalis exposes the biotechnological potential of its oxidative enzymes for delignifying raw plant biomass.</title>
        <authorList>
            <person name="Miyauchi S."/>
            <person name="Rancon A."/>
            <person name="Drula E."/>
            <person name="Hage H."/>
            <person name="Chaduli D."/>
            <person name="Favel A."/>
            <person name="Grisel S."/>
            <person name="Henrissat B."/>
            <person name="Herpoel-Gimbert I."/>
            <person name="Ruiz-Duenas F.J."/>
            <person name="Chevret D."/>
            <person name="Hainaut M."/>
            <person name="Lin J."/>
            <person name="Wang M."/>
            <person name="Pangilinan J."/>
            <person name="Lipzen A."/>
            <person name="Lesage-Meessen L."/>
            <person name="Navarro D."/>
            <person name="Riley R."/>
            <person name="Grigoriev I.V."/>
            <person name="Zhou S."/>
            <person name="Raouche S."/>
            <person name="Rosso M.N."/>
        </authorList>
    </citation>
    <scope>NUCLEOTIDE SEQUENCE [LARGE SCALE GENOMIC DNA]</scope>
    <source>
        <strain evidence="2 3">BRFM 1820</strain>
    </source>
</reference>